<proteinExistence type="predicted"/>
<evidence type="ECO:0000313" key="1">
    <source>
        <dbReference type="EMBL" id="KDO36049.1"/>
    </source>
</evidence>
<evidence type="ECO:0000313" key="2">
    <source>
        <dbReference type="Proteomes" id="UP000027120"/>
    </source>
</evidence>
<dbReference type="EMBL" id="KK796089">
    <property type="protein sequence ID" value="KDO36049.1"/>
    <property type="molecule type" value="Genomic_DNA"/>
</dbReference>
<name>A0A067CZB1_CITSI</name>
<dbReference type="Proteomes" id="UP000027120">
    <property type="component" value="Unassembled WGS sequence"/>
</dbReference>
<gene>
    <name evidence="1" type="ORF">CISIN_1g042481mg</name>
</gene>
<reference evidence="1 2" key="1">
    <citation type="submission" date="2014-04" db="EMBL/GenBank/DDBJ databases">
        <authorList>
            <consortium name="International Citrus Genome Consortium"/>
            <person name="Gmitter F."/>
            <person name="Chen C."/>
            <person name="Farmerie W."/>
            <person name="Harkins T."/>
            <person name="Desany B."/>
            <person name="Mohiuddin M."/>
            <person name="Kodira C."/>
            <person name="Borodovsky M."/>
            <person name="Lomsadze A."/>
            <person name="Burns P."/>
            <person name="Jenkins J."/>
            <person name="Prochnik S."/>
            <person name="Shu S."/>
            <person name="Chapman J."/>
            <person name="Pitluck S."/>
            <person name="Schmutz J."/>
            <person name="Rokhsar D."/>
        </authorList>
    </citation>
    <scope>NUCLEOTIDE SEQUENCE</scope>
</reference>
<dbReference type="AlphaFoldDB" id="A0A067CZB1"/>
<protein>
    <submittedName>
        <fullName evidence="1">Uncharacterized protein</fullName>
    </submittedName>
</protein>
<organism evidence="1 2">
    <name type="scientific">Citrus sinensis</name>
    <name type="common">Sweet orange</name>
    <name type="synonym">Citrus aurantium var. sinensis</name>
    <dbReference type="NCBI Taxonomy" id="2711"/>
    <lineage>
        <taxon>Eukaryota</taxon>
        <taxon>Viridiplantae</taxon>
        <taxon>Streptophyta</taxon>
        <taxon>Embryophyta</taxon>
        <taxon>Tracheophyta</taxon>
        <taxon>Spermatophyta</taxon>
        <taxon>Magnoliopsida</taxon>
        <taxon>eudicotyledons</taxon>
        <taxon>Gunneridae</taxon>
        <taxon>Pentapetalae</taxon>
        <taxon>rosids</taxon>
        <taxon>malvids</taxon>
        <taxon>Sapindales</taxon>
        <taxon>Rutaceae</taxon>
        <taxon>Aurantioideae</taxon>
        <taxon>Citrus</taxon>
    </lineage>
</organism>
<sequence length="50" mass="5551">MGSTSGAEKEKDNPDYLLEPNAKFIRRKLPLDALVQQHAEENHLTLSASS</sequence>
<accession>A0A067CZB1</accession>
<keyword evidence="2" id="KW-1185">Reference proteome</keyword>